<dbReference type="Pfam" id="PF01753">
    <property type="entry name" value="zf-MYND"/>
    <property type="match status" value="1"/>
</dbReference>
<evidence type="ECO:0000256" key="3">
    <source>
        <dbReference type="ARBA" id="ARBA00022833"/>
    </source>
</evidence>
<evidence type="ECO:0000256" key="1">
    <source>
        <dbReference type="ARBA" id="ARBA00022723"/>
    </source>
</evidence>
<gene>
    <name evidence="5" type="ORF">DMC30DRAFT_349848</name>
</gene>
<dbReference type="Gene3D" id="6.10.140.2220">
    <property type="match status" value="1"/>
</dbReference>
<evidence type="ECO:0000313" key="5">
    <source>
        <dbReference type="EMBL" id="TNY21952.1"/>
    </source>
</evidence>
<dbReference type="SUPFAM" id="SSF144232">
    <property type="entry name" value="HIT/MYND zinc finger-like"/>
    <property type="match status" value="1"/>
</dbReference>
<dbReference type="OrthoDB" id="2519322at2759"/>
<dbReference type="AlphaFoldDB" id="A0A5C5G0I3"/>
<evidence type="ECO:0000256" key="2">
    <source>
        <dbReference type="ARBA" id="ARBA00022771"/>
    </source>
</evidence>
<keyword evidence="3" id="KW-0862">Zinc</keyword>
<accession>A0A5C5G0I3</accession>
<evidence type="ECO:0000313" key="6">
    <source>
        <dbReference type="Proteomes" id="UP000311382"/>
    </source>
</evidence>
<reference evidence="5 6" key="1">
    <citation type="submission" date="2019-03" db="EMBL/GenBank/DDBJ databases">
        <title>Rhodosporidium diobovatum UCD-FST 08-225 genome sequencing, assembly, and annotation.</title>
        <authorList>
            <person name="Fakankun I.U."/>
            <person name="Fristensky B."/>
            <person name="Levin D.B."/>
        </authorList>
    </citation>
    <scope>NUCLEOTIDE SEQUENCE [LARGE SCALE GENOMIC DNA]</scope>
    <source>
        <strain evidence="5 6">UCD-FST 08-225</strain>
    </source>
</reference>
<keyword evidence="6" id="KW-1185">Reference proteome</keyword>
<keyword evidence="1" id="KW-0479">Metal-binding</keyword>
<keyword evidence="2" id="KW-0863">Zinc-finger</keyword>
<dbReference type="GO" id="GO:0008270">
    <property type="term" value="F:zinc ion binding"/>
    <property type="evidence" value="ECO:0007669"/>
    <property type="project" value="UniProtKB-KW"/>
</dbReference>
<protein>
    <recommendedName>
        <fullName evidence="4">MYND-type domain-containing protein</fullName>
    </recommendedName>
</protein>
<proteinExistence type="predicted"/>
<feature type="domain" description="MYND-type" evidence="4">
    <location>
        <begin position="10"/>
        <end position="50"/>
    </location>
</feature>
<comment type="caution">
    <text evidence="5">The sequence shown here is derived from an EMBL/GenBank/DDBJ whole genome shotgun (WGS) entry which is preliminary data.</text>
</comment>
<name>A0A5C5G0I3_9BASI</name>
<dbReference type="Proteomes" id="UP000311382">
    <property type="component" value="Unassembled WGS sequence"/>
</dbReference>
<sequence length="265" mass="29093">MPHDFIPQPCEVCGEATKNRCSSCHKAGIDLFFCSPEHQKLVWPAHKCVCGPGKALPFAALPLSEAELAELHRRLDEVAVPGGSAPRTLRAELQPLGRKPAETVLQELPGPVSDTSRLLHKPLIVCLLRHVLARSFYSRAATTPPGDPRLQVRAGFLMVIVDGVHNPFAAAQMTAQFVHNILSWLRGFEVMPHNYAHATWFSLVQHTALIMSALFQYDLGGVTPDPSRPLFRGAHARFTEWVKAGMGTGNPHFVRGLAGFNITMD</sequence>
<evidence type="ECO:0000259" key="4">
    <source>
        <dbReference type="Pfam" id="PF01753"/>
    </source>
</evidence>
<dbReference type="EMBL" id="SOZI01000034">
    <property type="protein sequence ID" value="TNY21952.1"/>
    <property type="molecule type" value="Genomic_DNA"/>
</dbReference>
<organism evidence="5 6">
    <name type="scientific">Rhodotorula diobovata</name>
    <dbReference type="NCBI Taxonomy" id="5288"/>
    <lineage>
        <taxon>Eukaryota</taxon>
        <taxon>Fungi</taxon>
        <taxon>Dikarya</taxon>
        <taxon>Basidiomycota</taxon>
        <taxon>Pucciniomycotina</taxon>
        <taxon>Microbotryomycetes</taxon>
        <taxon>Sporidiobolales</taxon>
        <taxon>Sporidiobolaceae</taxon>
        <taxon>Rhodotorula</taxon>
    </lineage>
</organism>
<dbReference type="InterPro" id="IPR002893">
    <property type="entry name" value="Znf_MYND"/>
</dbReference>
<dbReference type="STRING" id="5288.A0A5C5G0I3"/>